<evidence type="ECO:0008006" key="3">
    <source>
        <dbReference type="Google" id="ProtNLM"/>
    </source>
</evidence>
<keyword evidence="2" id="KW-1185">Reference proteome</keyword>
<proteinExistence type="predicted"/>
<sequence>METRDLEEILKKASVLEKDRVLSNIQEISFVDYINQLMIDKNLEKSDIIRDSQIPRTYAYQIFQGSKQAGRDKVIQLAFAMKLDLDETNRFLTIAHHNHLYAKQQRDAIIIFAISKGYDLMQTNELLDEFHHELLGDFN</sequence>
<reference evidence="1 2" key="1">
    <citation type="submission" date="2020-08" db="EMBL/GenBank/DDBJ databases">
        <authorList>
            <person name="Liu C."/>
            <person name="Sun Q."/>
        </authorList>
    </citation>
    <scope>NUCLEOTIDE SEQUENCE [LARGE SCALE GENOMIC DNA]</scope>
    <source>
        <strain evidence="1 2">NSJ-61</strain>
    </source>
</reference>
<evidence type="ECO:0000313" key="2">
    <source>
        <dbReference type="Proteomes" id="UP000515856"/>
    </source>
</evidence>
<accession>A0A7G9GM04</accession>
<dbReference type="RefSeq" id="WP_117454603.1">
    <property type="nucleotide sequence ID" value="NZ_CP060636.1"/>
</dbReference>
<gene>
    <name evidence="1" type="ORF">H9Q80_16565</name>
</gene>
<dbReference type="Proteomes" id="UP000515856">
    <property type="component" value="Chromosome"/>
</dbReference>
<protein>
    <recommendedName>
        <fullName evidence="3">XRE family transcriptional regulator</fullName>
    </recommendedName>
</protein>
<evidence type="ECO:0000313" key="1">
    <source>
        <dbReference type="EMBL" id="QNM11836.1"/>
    </source>
</evidence>
<organism evidence="1 2">
    <name type="scientific">[Eubacterium] hominis</name>
    <dbReference type="NCBI Taxonomy" id="2764325"/>
    <lineage>
        <taxon>Bacteria</taxon>
        <taxon>Bacillati</taxon>
        <taxon>Bacillota</taxon>
        <taxon>Erysipelotrichia</taxon>
        <taxon>Erysipelotrichales</taxon>
        <taxon>Erysipelotrichaceae</taxon>
        <taxon>Amedibacillus</taxon>
    </lineage>
</organism>
<dbReference type="AlphaFoldDB" id="A0A7G9GM04"/>
<dbReference type="EMBL" id="CP060636">
    <property type="protein sequence ID" value="QNM11836.1"/>
    <property type="molecule type" value="Genomic_DNA"/>
</dbReference>
<name>A0A7G9GM04_9FIRM</name>
<dbReference type="KEGG" id="ehn:H9Q80_16565"/>